<organism evidence="2 3">
    <name type="scientific">Helicobacter ibis</name>
    <dbReference type="NCBI Taxonomy" id="2962633"/>
    <lineage>
        <taxon>Bacteria</taxon>
        <taxon>Pseudomonadati</taxon>
        <taxon>Campylobacterota</taxon>
        <taxon>Epsilonproteobacteria</taxon>
        <taxon>Campylobacterales</taxon>
        <taxon>Helicobacteraceae</taxon>
        <taxon>Helicobacter</taxon>
    </lineage>
</organism>
<evidence type="ECO:0000259" key="1">
    <source>
        <dbReference type="SMART" id="SM00419"/>
    </source>
</evidence>
<keyword evidence="3" id="KW-1185">Reference proteome</keyword>
<proteinExistence type="predicted"/>
<feature type="domain" description="HTH crp-type" evidence="1">
    <location>
        <begin position="3"/>
        <end position="45"/>
    </location>
</feature>
<gene>
    <name evidence="2" type="ORF">PF021_07820</name>
</gene>
<dbReference type="InterPro" id="IPR012318">
    <property type="entry name" value="HTH_CRP"/>
</dbReference>
<reference evidence="2 3" key="1">
    <citation type="submission" date="2023-01" db="EMBL/GenBank/DDBJ databases">
        <title>Description of Helicobacter ibis sp. nov. isolated from faecal droppings of black-faced ibis (Theristicus melanopis).</title>
        <authorList>
            <person name="Lopez-Cantillo M."/>
            <person name="Vidal-Veuthey B."/>
            <person name="Mella A."/>
            <person name="De La Haba R."/>
            <person name="Collado L."/>
        </authorList>
    </citation>
    <scope>NUCLEOTIDE SEQUENCE [LARGE SCALE GENOMIC DNA]</scope>
    <source>
        <strain evidence="2 3">A82</strain>
    </source>
</reference>
<comment type="caution">
    <text evidence="2">The sequence shown here is derived from an EMBL/GenBank/DDBJ whole genome shotgun (WGS) entry which is preliminary data.</text>
</comment>
<name>A0ABT4VHC1_9HELI</name>
<dbReference type="EMBL" id="JAQHXR010000006">
    <property type="protein sequence ID" value="MDA3969573.1"/>
    <property type="molecule type" value="Genomic_DNA"/>
</dbReference>
<dbReference type="Gene3D" id="1.10.10.10">
    <property type="entry name" value="Winged helix-like DNA-binding domain superfamily/Winged helix DNA-binding domain"/>
    <property type="match status" value="1"/>
</dbReference>
<dbReference type="SMART" id="SM00419">
    <property type="entry name" value="HTH_CRP"/>
    <property type="match status" value="1"/>
</dbReference>
<protein>
    <submittedName>
        <fullName evidence="2">Helix-turn-helix domain-containing protein</fullName>
    </submittedName>
</protein>
<evidence type="ECO:0000313" key="2">
    <source>
        <dbReference type="EMBL" id="MDA3969573.1"/>
    </source>
</evidence>
<dbReference type="Pfam" id="PF13545">
    <property type="entry name" value="HTH_Crp_2"/>
    <property type="match status" value="1"/>
</dbReference>
<dbReference type="Proteomes" id="UP001210261">
    <property type="component" value="Unassembled WGS sequence"/>
</dbReference>
<sequence length="45" mass="5134">MYTRDNVVVCTQECIAHNIGSAREAVARILKELKEEELITTQKTK</sequence>
<dbReference type="SUPFAM" id="SSF46785">
    <property type="entry name" value="Winged helix' DNA-binding domain"/>
    <property type="match status" value="1"/>
</dbReference>
<dbReference type="InterPro" id="IPR036390">
    <property type="entry name" value="WH_DNA-bd_sf"/>
</dbReference>
<accession>A0ABT4VHC1</accession>
<dbReference type="InterPro" id="IPR036388">
    <property type="entry name" value="WH-like_DNA-bd_sf"/>
</dbReference>
<dbReference type="RefSeq" id="WP_407081423.1">
    <property type="nucleotide sequence ID" value="NZ_JAQHXR010000006.1"/>
</dbReference>
<evidence type="ECO:0000313" key="3">
    <source>
        <dbReference type="Proteomes" id="UP001210261"/>
    </source>
</evidence>